<dbReference type="CDD" id="cd18873">
    <property type="entry name" value="NUDIX_NadM_like"/>
    <property type="match status" value="1"/>
</dbReference>
<dbReference type="Gene3D" id="1.10.10.10">
    <property type="entry name" value="Winged helix-like DNA-binding domain superfamily/Winged helix DNA-binding domain"/>
    <property type="match status" value="1"/>
</dbReference>
<organism evidence="2 3">
    <name type="scientific">Shewanella japonica</name>
    <dbReference type="NCBI Taxonomy" id="93973"/>
    <lineage>
        <taxon>Bacteria</taxon>
        <taxon>Pseudomonadati</taxon>
        <taxon>Pseudomonadota</taxon>
        <taxon>Gammaproteobacteria</taxon>
        <taxon>Alteromonadales</taxon>
        <taxon>Shewanellaceae</taxon>
        <taxon>Shewanella</taxon>
    </lineage>
</organism>
<dbReference type="InterPro" id="IPR015797">
    <property type="entry name" value="NUDIX_hydrolase-like_dom_sf"/>
</dbReference>
<proteinExistence type="predicted"/>
<evidence type="ECO:0000313" key="3">
    <source>
        <dbReference type="Proteomes" id="UP000191820"/>
    </source>
</evidence>
<dbReference type="SUPFAM" id="SSF46785">
    <property type="entry name" value="Winged helix' DNA-binding domain"/>
    <property type="match status" value="1"/>
</dbReference>
<dbReference type="InterPro" id="IPR036390">
    <property type="entry name" value="WH_DNA-bd_sf"/>
</dbReference>
<dbReference type="SUPFAM" id="SSF55811">
    <property type="entry name" value="Nudix"/>
    <property type="match status" value="1"/>
</dbReference>
<evidence type="ECO:0000313" key="2">
    <source>
        <dbReference type="EMBL" id="ARD24386.1"/>
    </source>
</evidence>
<protein>
    <submittedName>
        <fullName evidence="2">NUDIX hydrolase</fullName>
    </submittedName>
</protein>
<keyword evidence="2" id="KW-0378">Hydrolase</keyword>
<dbReference type="InterPro" id="IPR054105">
    <property type="entry name" value="WHD_NrtR"/>
</dbReference>
<dbReference type="InterPro" id="IPR036388">
    <property type="entry name" value="WH-like_DNA-bd_sf"/>
</dbReference>
<dbReference type="InterPro" id="IPR000086">
    <property type="entry name" value="NUDIX_hydrolase_dom"/>
</dbReference>
<dbReference type="GO" id="GO:0016787">
    <property type="term" value="F:hydrolase activity"/>
    <property type="evidence" value="ECO:0007669"/>
    <property type="project" value="UniProtKB-KW"/>
</dbReference>
<dbReference type="PROSITE" id="PS51462">
    <property type="entry name" value="NUDIX"/>
    <property type="match status" value="1"/>
</dbReference>
<reference evidence="2 3" key="1">
    <citation type="submission" date="2017-03" db="EMBL/GenBank/DDBJ databases">
        <title>Genome sequencing of Shewanella japonica KCTC 22435.</title>
        <authorList>
            <person name="Kim K.M."/>
        </authorList>
    </citation>
    <scope>NUCLEOTIDE SEQUENCE [LARGE SCALE GENOMIC DNA]</scope>
    <source>
        <strain evidence="2 3">KCTC 22435</strain>
    </source>
</reference>
<name>A0ABN4YLS1_9GAMM</name>
<dbReference type="Pfam" id="PF21906">
    <property type="entry name" value="WHD_NrtR"/>
    <property type="match status" value="1"/>
</dbReference>
<feature type="domain" description="Nudix hydrolase" evidence="1">
    <location>
        <begin position="23"/>
        <end position="157"/>
    </location>
</feature>
<accession>A0ABN4YLS1</accession>
<keyword evidence="3" id="KW-1185">Reference proteome</keyword>
<dbReference type="RefSeq" id="WP_055025421.1">
    <property type="nucleotide sequence ID" value="NZ_CANMJJ010000017.1"/>
</dbReference>
<evidence type="ECO:0000259" key="1">
    <source>
        <dbReference type="PROSITE" id="PS51462"/>
    </source>
</evidence>
<dbReference type="PANTHER" id="PTHR43736:SF4">
    <property type="entry name" value="SLR1690 PROTEIN"/>
    <property type="match status" value="1"/>
</dbReference>
<sequence length="243" mass="28180">MTVKPILNANELAQEEALPDNTITNVSVDNLIFSMHEGKLKILLVKYNRGLAANKWGLIGHWVMMDENLEDAASRVVKQTTGVDNLYLDQLGAFGQVDRYPTRRIITVAFYSLVRFDETRLAMGNNAYEIEWFDVYNLPQLVFDHAEIIKSSLSNLKYKVHHEPIGFNLLPEKFTLLQLQEIYESILNSKLDKPNFRRKILKMNLLINCNEKQKNVAHRAAALFCFDKVVYEQLKQYGFNFEF</sequence>
<dbReference type="Pfam" id="PF00293">
    <property type="entry name" value="NUDIX"/>
    <property type="match status" value="1"/>
</dbReference>
<dbReference type="EMBL" id="CP020472">
    <property type="protein sequence ID" value="ARD24386.1"/>
    <property type="molecule type" value="Genomic_DNA"/>
</dbReference>
<dbReference type="Gene3D" id="3.90.79.10">
    <property type="entry name" value="Nucleoside Triphosphate Pyrophosphohydrolase"/>
    <property type="match status" value="1"/>
</dbReference>
<dbReference type="Proteomes" id="UP000191820">
    <property type="component" value="Chromosome"/>
</dbReference>
<dbReference type="PANTHER" id="PTHR43736">
    <property type="entry name" value="ADP-RIBOSE PYROPHOSPHATASE"/>
    <property type="match status" value="1"/>
</dbReference>
<gene>
    <name evidence="2" type="ORF">SJ2017_4159</name>
</gene>